<sequence>MVPLPIRPVHPRPCGYTNLLVALSPGANENEVLPLACRVCPTILAGEVEEGMEIYFVRPVGHVGAAVIEGEADVVMCVPRQVRLLPETRRRGPCDVRSS</sequence>
<dbReference type="Proteomes" id="UP000054166">
    <property type="component" value="Unassembled WGS sequence"/>
</dbReference>
<name>A0A0C3CDX6_PILCF</name>
<dbReference type="EMBL" id="KN832978">
    <property type="protein sequence ID" value="KIM87932.1"/>
    <property type="molecule type" value="Genomic_DNA"/>
</dbReference>
<dbReference type="InParanoid" id="A0A0C3CDX6"/>
<accession>A0A0C3CDX6</accession>
<gene>
    <name evidence="1" type="ORF">PILCRDRAFT_266349</name>
</gene>
<protein>
    <submittedName>
        <fullName evidence="1">Uncharacterized protein</fullName>
    </submittedName>
</protein>
<proteinExistence type="predicted"/>
<organism evidence="1 2">
    <name type="scientific">Piloderma croceum (strain F 1598)</name>
    <dbReference type="NCBI Taxonomy" id="765440"/>
    <lineage>
        <taxon>Eukaryota</taxon>
        <taxon>Fungi</taxon>
        <taxon>Dikarya</taxon>
        <taxon>Basidiomycota</taxon>
        <taxon>Agaricomycotina</taxon>
        <taxon>Agaricomycetes</taxon>
        <taxon>Agaricomycetidae</taxon>
        <taxon>Atheliales</taxon>
        <taxon>Atheliaceae</taxon>
        <taxon>Piloderma</taxon>
    </lineage>
</organism>
<dbReference type="AlphaFoldDB" id="A0A0C3CDX6"/>
<reference evidence="1 2" key="1">
    <citation type="submission" date="2014-04" db="EMBL/GenBank/DDBJ databases">
        <authorList>
            <consortium name="DOE Joint Genome Institute"/>
            <person name="Kuo A."/>
            <person name="Tarkka M."/>
            <person name="Buscot F."/>
            <person name="Kohler A."/>
            <person name="Nagy L.G."/>
            <person name="Floudas D."/>
            <person name="Copeland A."/>
            <person name="Barry K.W."/>
            <person name="Cichocki N."/>
            <person name="Veneault-Fourrey C."/>
            <person name="LaButti K."/>
            <person name="Lindquist E.A."/>
            <person name="Lipzen A."/>
            <person name="Lundell T."/>
            <person name="Morin E."/>
            <person name="Murat C."/>
            <person name="Sun H."/>
            <person name="Tunlid A."/>
            <person name="Henrissat B."/>
            <person name="Grigoriev I.V."/>
            <person name="Hibbett D.S."/>
            <person name="Martin F."/>
            <person name="Nordberg H.P."/>
            <person name="Cantor M.N."/>
            <person name="Hua S.X."/>
        </authorList>
    </citation>
    <scope>NUCLEOTIDE SEQUENCE [LARGE SCALE GENOMIC DNA]</scope>
    <source>
        <strain evidence="1 2">F 1598</strain>
    </source>
</reference>
<reference evidence="2" key="2">
    <citation type="submission" date="2015-01" db="EMBL/GenBank/DDBJ databases">
        <title>Evolutionary Origins and Diversification of the Mycorrhizal Mutualists.</title>
        <authorList>
            <consortium name="DOE Joint Genome Institute"/>
            <consortium name="Mycorrhizal Genomics Consortium"/>
            <person name="Kohler A."/>
            <person name="Kuo A."/>
            <person name="Nagy L.G."/>
            <person name="Floudas D."/>
            <person name="Copeland A."/>
            <person name="Barry K.W."/>
            <person name="Cichocki N."/>
            <person name="Veneault-Fourrey C."/>
            <person name="LaButti K."/>
            <person name="Lindquist E.A."/>
            <person name="Lipzen A."/>
            <person name="Lundell T."/>
            <person name="Morin E."/>
            <person name="Murat C."/>
            <person name="Riley R."/>
            <person name="Ohm R."/>
            <person name="Sun H."/>
            <person name="Tunlid A."/>
            <person name="Henrissat B."/>
            <person name="Grigoriev I.V."/>
            <person name="Hibbett D.S."/>
            <person name="Martin F."/>
        </authorList>
    </citation>
    <scope>NUCLEOTIDE SEQUENCE [LARGE SCALE GENOMIC DNA]</scope>
    <source>
        <strain evidence="2">F 1598</strain>
    </source>
</reference>
<keyword evidence="2" id="KW-1185">Reference proteome</keyword>
<evidence type="ECO:0000313" key="2">
    <source>
        <dbReference type="Proteomes" id="UP000054166"/>
    </source>
</evidence>
<evidence type="ECO:0000313" key="1">
    <source>
        <dbReference type="EMBL" id="KIM87932.1"/>
    </source>
</evidence>
<dbReference type="HOGENOM" id="CLU_2321201_0_0_1"/>